<reference evidence="1" key="1">
    <citation type="submission" date="2020-11" db="EMBL/GenBank/DDBJ databases">
        <authorList>
            <consortium name="DOE Joint Genome Institute"/>
            <person name="Ahrendt S."/>
            <person name="Riley R."/>
            <person name="Andreopoulos W."/>
            <person name="LaButti K."/>
            <person name="Pangilinan J."/>
            <person name="Ruiz-duenas F.J."/>
            <person name="Barrasa J.M."/>
            <person name="Sanchez-Garcia M."/>
            <person name="Camarero S."/>
            <person name="Miyauchi S."/>
            <person name="Serrano A."/>
            <person name="Linde D."/>
            <person name="Babiker R."/>
            <person name="Drula E."/>
            <person name="Ayuso-Fernandez I."/>
            <person name="Pacheco R."/>
            <person name="Padilla G."/>
            <person name="Ferreira P."/>
            <person name="Barriuso J."/>
            <person name="Kellner H."/>
            <person name="Castanera R."/>
            <person name="Alfaro M."/>
            <person name="Ramirez L."/>
            <person name="Pisabarro A.G."/>
            <person name="Kuo A."/>
            <person name="Tritt A."/>
            <person name="Lipzen A."/>
            <person name="He G."/>
            <person name="Yan M."/>
            <person name="Ng V."/>
            <person name="Cullen D."/>
            <person name="Martin F."/>
            <person name="Rosso M.-N."/>
            <person name="Henrissat B."/>
            <person name="Hibbett D."/>
            <person name="Martinez A.T."/>
            <person name="Grigoriev I.V."/>
        </authorList>
    </citation>
    <scope>NUCLEOTIDE SEQUENCE</scope>
    <source>
        <strain evidence="1">AH 44721</strain>
    </source>
</reference>
<sequence>MYRCNFCSSIDTISLYPDETYATCQDELCSTCRRFQTLNEQIWQLQSSLTDLVNERRNLKPQLNNVHQSIIHRLPVEISTTIFFYYVHDSSKLEKPTIRSWVQRLDSPLVLGAVCQAWRHIAWSFPNLWTSLKMELGSPVRATKIQLAIEWLCRSESLPLTIKLFSHKVLEKPDAEPYFSFIAFINQQSYRWYSLTLDLPGVLLSRFHDSQGTTGMLHKLDINLSSSSPSELCISRAAPRLVSIRNVELDNTRFKWKNITYFSSTHFRLDEVLAVLRRAPQLMSAEFLSVKRRPNRNSTNEHQSPSIYPLKSLVIGFDQSSIGSFFDNVTLPSLTNFTFYLASKRTPVETLASFLERSGCHLEKFSLQEVKINNEDLIRITRLLPSLSYLSLGIECFSNATTDVTEQPLALGSFYSALAAHSLVTVDSLPSFAGPLLPKLKTVKIFGKFLFKAELSGLLRGLFAPSSNRESTALRPLESIQICFERSPEDIIPFINQTTLDYILDLSRKGVKFDLKVQLENNSKLGDLLQLSLQKFDQAGVI</sequence>
<evidence type="ECO:0000313" key="1">
    <source>
        <dbReference type="EMBL" id="KAF8870389.1"/>
    </source>
</evidence>
<dbReference type="OrthoDB" id="2961601at2759"/>
<accession>A0A9P5N947</accession>
<protein>
    <recommendedName>
        <fullName evidence="3">F-box domain-containing protein</fullName>
    </recommendedName>
</protein>
<keyword evidence="2" id="KW-1185">Reference proteome</keyword>
<dbReference type="EMBL" id="JADNYJ010000358">
    <property type="protein sequence ID" value="KAF8870389.1"/>
    <property type="molecule type" value="Genomic_DNA"/>
</dbReference>
<dbReference type="AlphaFoldDB" id="A0A9P5N947"/>
<proteinExistence type="predicted"/>
<name>A0A9P5N947_GYMJU</name>
<evidence type="ECO:0000313" key="2">
    <source>
        <dbReference type="Proteomes" id="UP000724874"/>
    </source>
</evidence>
<organism evidence="1 2">
    <name type="scientific">Gymnopilus junonius</name>
    <name type="common">Spectacular rustgill mushroom</name>
    <name type="synonym">Gymnopilus spectabilis subsp. junonius</name>
    <dbReference type="NCBI Taxonomy" id="109634"/>
    <lineage>
        <taxon>Eukaryota</taxon>
        <taxon>Fungi</taxon>
        <taxon>Dikarya</taxon>
        <taxon>Basidiomycota</taxon>
        <taxon>Agaricomycotina</taxon>
        <taxon>Agaricomycetes</taxon>
        <taxon>Agaricomycetidae</taxon>
        <taxon>Agaricales</taxon>
        <taxon>Agaricineae</taxon>
        <taxon>Hymenogastraceae</taxon>
        <taxon>Gymnopilus</taxon>
    </lineage>
</organism>
<evidence type="ECO:0008006" key="3">
    <source>
        <dbReference type="Google" id="ProtNLM"/>
    </source>
</evidence>
<gene>
    <name evidence="1" type="ORF">CPB84DRAFT_1830466</name>
</gene>
<dbReference type="Proteomes" id="UP000724874">
    <property type="component" value="Unassembled WGS sequence"/>
</dbReference>
<comment type="caution">
    <text evidence="1">The sequence shown here is derived from an EMBL/GenBank/DDBJ whole genome shotgun (WGS) entry which is preliminary data.</text>
</comment>